<protein>
    <submittedName>
        <fullName evidence="1">Uncharacterized protein</fullName>
    </submittedName>
</protein>
<proteinExistence type="predicted"/>
<evidence type="ECO:0000313" key="2">
    <source>
        <dbReference type="Proteomes" id="UP000186817"/>
    </source>
</evidence>
<dbReference type="Proteomes" id="UP000186817">
    <property type="component" value="Unassembled WGS sequence"/>
</dbReference>
<name>A0A1Q9D7E4_SYMMI</name>
<evidence type="ECO:0000313" key="1">
    <source>
        <dbReference type="EMBL" id="OLP91133.1"/>
    </source>
</evidence>
<accession>A0A1Q9D7E4</accession>
<dbReference type="AlphaFoldDB" id="A0A1Q9D7E4"/>
<dbReference type="EMBL" id="LSRX01000678">
    <property type="protein sequence ID" value="OLP91133.1"/>
    <property type="molecule type" value="Genomic_DNA"/>
</dbReference>
<organism evidence="1 2">
    <name type="scientific">Symbiodinium microadriaticum</name>
    <name type="common">Dinoflagellate</name>
    <name type="synonym">Zooxanthella microadriatica</name>
    <dbReference type="NCBI Taxonomy" id="2951"/>
    <lineage>
        <taxon>Eukaryota</taxon>
        <taxon>Sar</taxon>
        <taxon>Alveolata</taxon>
        <taxon>Dinophyceae</taxon>
        <taxon>Suessiales</taxon>
        <taxon>Symbiodiniaceae</taxon>
        <taxon>Symbiodinium</taxon>
    </lineage>
</organism>
<sequence>MPNFQEAQVFSTRRLYRERKLRGQALIESISSVCRRKEHPAMLDFYHMAALSTHEDLEVQKKYLEHEHCILQQFYPEEAARQDAEIMALVQGNGPTQAAGITQKHALSEMD</sequence>
<reference evidence="1 2" key="1">
    <citation type="submission" date="2016-02" db="EMBL/GenBank/DDBJ databases">
        <title>Genome analysis of coral dinoflagellate symbionts highlights evolutionary adaptations to a symbiotic lifestyle.</title>
        <authorList>
            <person name="Aranda M."/>
            <person name="Li Y."/>
            <person name="Liew Y.J."/>
            <person name="Baumgarten S."/>
            <person name="Simakov O."/>
            <person name="Wilson M."/>
            <person name="Piel J."/>
            <person name="Ashoor H."/>
            <person name="Bougouffa S."/>
            <person name="Bajic V.B."/>
            <person name="Ryu T."/>
            <person name="Ravasi T."/>
            <person name="Bayer T."/>
            <person name="Micklem G."/>
            <person name="Kim H."/>
            <person name="Bhak J."/>
            <person name="Lajeunesse T.C."/>
            <person name="Voolstra C.R."/>
        </authorList>
    </citation>
    <scope>NUCLEOTIDE SEQUENCE [LARGE SCALE GENOMIC DNA]</scope>
    <source>
        <strain evidence="1 2">CCMP2467</strain>
    </source>
</reference>
<keyword evidence="2" id="KW-1185">Reference proteome</keyword>
<dbReference type="OrthoDB" id="265717at2759"/>
<gene>
    <name evidence="1" type="ORF">AK812_SmicGene27212</name>
</gene>
<comment type="caution">
    <text evidence="1">The sequence shown here is derived from an EMBL/GenBank/DDBJ whole genome shotgun (WGS) entry which is preliminary data.</text>
</comment>